<feature type="region of interest" description="Disordered" evidence="1">
    <location>
        <begin position="430"/>
        <end position="467"/>
    </location>
</feature>
<name>A0A8E0VM98_9TREM</name>
<feature type="compositionally biased region" description="Polar residues" evidence="1">
    <location>
        <begin position="185"/>
        <end position="211"/>
    </location>
</feature>
<dbReference type="AlphaFoldDB" id="A0A8E0VM98"/>
<gene>
    <name evidence="2" type="ORF">FBUS_02156</name>
</gene>
<sequence>RNTSSDEPRRTSGKHRRRENSNASPGSLHQRKPPSHQPQVPLSTAAAVASTRTNSSIKCRSSSTEVHELSTTTGSGVAITPPVHSFLSKSNEVLLPLGKDLFLYSDFWQSSSRPAERSLLAEFTVEPSPVAETAVSLDAPVPAYPKQPVVPLPLLNADSVSEWRDVTPRKRERRRSRHSSKQSETGTPVLSPTQNSPSPNGITAPKETSASCVKESLFANTTQLQEPPSTHTLPKQTLSQLDTSSEVEEKTRLESSVVSPQIPIISSDPDEPDPTKVQGKSSKSAKVRRKRRGAAAPKQDMSIQDSPSPLPPSHLVLSDESSIDHQRATPDDSEFELVDLSNPQAMISSTTESDPDTSLGADWSLDQPVPHTGDTHEFPYLPGTESQFAIVHPSGSDANLECGQHPLARRLLSSALNDLVDGDSISNVRDMRWSPQVSTTETTPPTETASNPPTKPHVKRSKARKAD</sequence>
<feature type="compositionally biased region" description="Polar residues" evidence="1">
    <location>
        <begin position="50"/>
        <end position="75"/>
    </location>
</feature>
<feature type="compositionally biased region" description="Basic residues" evidence="1">
    <location>
        <begin position="456"/>
        <end position="467"/>
    </location>
</feature>
<feature type="compositionally biased region" description="Low complexity" evidence="1">
    <location>
        <begin position="254"/>
        <end position="267"/>
    </location>
</feature>
<dbReference type="EMBL" id="LUCM01002499">
    <property type="protein sequence ID" value="KAA0197260.1"/>
    <property type="molecule type" value="Genomic_DNA"/>
</dbReference>
<feature type="compositionally biased region" description="Basic and acidic residues" evidence="1">
    <location>
        <begin position="1"/>
        <end position="10"/>
    </location>
</feature>
<dbReference type="OrthoDB" id="6255097at2759"/>
<protein>
    <submittedName>
        <fullName evidence="2">Uncharacterized protein</fullName>
    </submittedName>
</protein>
<reference evidence="2" key="1">
    <citation type="submission" date="2019-05" db="EMBL/GenBank/DDBJ databases">
        <title>Annotation for the trematode Fasciolopsis buski.</title>
        <authorList>
            <person name="Choi Y.-J."/>
        </authorList>
    </citation>
    <scope>NUCLEOTIDE SEQUENCE</scope>
    <source>
        <strain evidence="2">HT</strain>
        <tissue evidence="2">Whole worm</tissue>
    </source>
</reference>
<keyword evidence="3" id="KW-1185">Reference proteome</keyword>
<feature type="region of interest" description="Disordered" evidence="1">
    <location>
        <begin position="347"/>
        <end position="381"/>
    </location>
</feature>
<accession>A0A8E0VM98</accession>
<feature type="non-terminal residue" evidence="2">
    <location>
        <position position="467"/>
    </location>
</feature>
<evidence type="ECO:0000313" key="2">
    <source>
        <dbReference type="EMBL" id="KAA0197260.1"/>
    </source>
</evidence>
<organism evidence="2 3">
    <name type="scientific">Fasciolopsis buskii</name>
    <dbReference type="NCBI Taxonomy" id="27845"/>
    <lineage>
        <taxon>Eukaryota</taxon>
        <taxon>Metazoa</taxon>
        <taxon>Spiralia</taxon>
        <taxon>Lophotrochozoa</taxon>
        <taxon>Platyhelminthes</taxon>
        <taxon>Trematoda</taxon>
        <taxon>Digenea</taxon>
        <taxon>Plagiorchiida</taxon>
        <taxon>Echinostomata</taxon>
        <taxon>Echinostomatoidea</taxon>
        <taxon>Fasciolidae</taxon>
        <taxon>Fasciolopsis</taxon>
    </lineage>
</organism>
<feature type="compositionally biased region" description="Basic residues" evidence="1">
    <location>
        <begin position="283"/>
        <end position="293"/>
    </location>
</feature>
<feature type="region of interest" description="Disordered" evidence="1">
    <location>
        <begin position="164"/>
        <end position="334"/>
    </location>
</feature>
<proteinExistence type="predicted"/>
<feature type="compositionally biased region" description="Low complexity" evidence="1">
    <location>
        <begin position="438"/>
        <end position="452"/>
    </location>
</feature>
<evidence type="ECO:0000256" key="1">
    <source>
        <dbReference type="SAM" id="MobiDB-lite"/>
    </source>
</evidence>
<comment type="caution">
    <text evidence="2">The sequence shown here is derived from an EMBL/GenBank/DDBJ whole genome shotgun (WGS) entry which is preliminary data.</text>
</comment>
<evidence type="ECO:0000313" key="3">
    <source>
        <dbReference type="Proteomes" id="UP000728185"/>
    </source>
</evidence>
<feature type="compositionally biased region" description="Basic residues" evidence="1">
    <location>
        <begin position="170"/>
        <end position="180"/>
    </location>
</feature>
<dbReference type="Proteomes" id="UP000728185">
    <property type="component" value="Unassembled WGS sequence"/>
</dbReference>
<feature type="region of interest" description="Disordered" evidence="1">
    <location>
        <begin position="1"/>
        <end position="76"/>
    </location>
</feature>
<feature type="compositionally biased region" description="Polar residues" evidence="1">
    <location>
        <begin position="218"/>
        <end position="244"/>
    </location>
</feature>